<dbReference type="PANTHER" id="PTHR30465">
    <property type="entry name" value="INNER MEMBRANE ABC TRANSPORTER"/>
    <property type="match status" value="1"/>
</dbReference>
<feature type="domain" description="ABC transmembrane type-1" evidence="8">
    <location>
        <begin position="110"/>
        <end position="323"/>
    </location>
</feature>
<evidence type="ECO:0000256" key="7">
    <source>
        <dbReference type="RuleBase" id="RU363032"/>
    </source>
</evidence>
<evidence type="ECO:0000256" key="2">
    <source>
        <dbReference type="ARBA" id="ARBA00022448"/>
    </source>
</evidence>
<feature type="transmembrane region" description="Helical" evidence="7">
    <location>
        <begin position="255"/>
        <end position="280"/>
    </location>
</feature>
<reference evidence="9 10" key="1">
    <citation type="submission" date="2023-02" db="EMBL/GenBank/DDBJ databases">
        <title>Dictyobacter halimunensis sp. nov., a new member of the class Ktedonobacteria from forest soil in a geothermal area.</title>
        <authorList>
            <person name="Rachmania M.K."/>
            <person name="Ningsih F."/>
            <person name="Sakai Y."/>
            <person name="Yabe S."/>
            <person name="Yokota A."/>
            <person name="Sjamsuridzal W."/>
        </authorList>
    </citation>
    <scope>NUCLEOTIDE SEQUENCE [LARGE SCALE GENOMIC DNA]</scope>
    <source>
        <strain evidence="9 10">S3.2.2.5</strain>
    </source>
</reference>
<dbReference type="PROSITE" id="PS50928">
    <property type="entry name" value="ABC_TM1"/>
    <property type="match status" value="1"/>
</dbReference>
<dbReference type="Proteomes" id="UP001344906">
    <property type="component" value="Unassembled WGS sequence"/>
</dbReference>
<dbReference type="Pfam" id="PF00528">
    <property type="entry name" value="BPD_transp_1"/>
    <property type="match status" value="1"/>
</dbReference>
<accession>A0ABQ6FKF6</accession>
<feature type="transmembrane region" description="Helical" evidence="7">
    <location>
        <begin position="196"/>
        <end position="217"/>
    </location>
</feature>
<comment type="similarity">
    <text evidence="7">Belongs to the binding-protein-dependent transport system permease family.</text>
</comment>
<organism evidence="9 10">
    <name type="scientific">Dictyobacter halimunensis</name>
    <dbReference type="NCBI Taxonomy" id="3026934"/>
    <lineage>
        <taxon>Bacteria</taxon>
        <taxon>Bacillati</taxon>
        <taxon>Chloroflexota</taxon>
        <taxon>Ktedonobacteria</taxon>
        <taxon>Ktedonobacterales</taxon>
        <taxon>Dictyobacteraceae</taxon>
        <taxon>Dictyobacter</taxon>
    </lineage>
</organism>
<feature type="transmembrane region" description="Helical" evidence="7">
    <location>
        <begin position="105"/>
        <end position="128"/>
    </location>
</feature>
<dbReference type="Pfam" id="PF19300">
    <property type="entry name" value="BPD_transp_1_N"/>
    <property type="match status" value="1"/>
</dbReference>
<evidence type="ECO:0000256" key="5">
    <source>
        <dbReference type="ARBA" id="ARBA00022989"/>
    </source>
</evidence>
<proteinExistence type="inferred from homology"/>
<keyword evidence="10" id="KW-1185">Reference proteome</keyword>
<dbReference type="CDD" id="cd06261">
    <property type="entry name" value="TM_PBP2"/>
    <property type="match status" value="1"/>
</dbReference>
<evidence type="ECO:0000256" key="1">
    <source>
        <dbReference type="ARBA" id="ARBA00004651"/>
    </source>
</evidence>
<name>A0ABQ6FKF6_9CHLR</name>
<dbReference type="InterPro" id="IPR045621">
    <property type="entry name" value="BPD_transp_1_N"/>
</dbReference>
<evidence type="ECO:0000313" key="10">
    <source>
        <dbReference type="Proteomes" id="UP001344906"/>
    </source>
</evidence>
<dbReference type="InterPro" id="IPR035906">
    <property type="entry name" value="MetI-like_sf"/>
</dbReference>
<evidence type="ECO:0000259" key="8">
    <source>
        <dbReference type="PROSITE" id="PS50928"/>
    </source>
</evidence>
<comment type="subcellular location">
    <subcellularLocation>
        <location evidence="1 7">Cell membrane</location>
        <topology evidence="1 7">Multi-pass membrane protein</topology>
    </subcellularLocation>
</comment>
<protein>
    <submittedName>
        <fullName evidence="9">ABC transporter permease</fullName>
    </submittedName>
</protein>
<dbReference type="Gene3D" id="1.10.3720.10">
    <property type="entry name" value="MetI-like"/>
    <property type="match status" value="1"/>
</dbReference>
<dbReference type="SUPFAM" id="SSF161098">
    <property type="entry name" value="MetI-like"/>
    <property type="match status" value="1"/>
</dbReference>
<dbReference type="EMBL" id="BSRI01000001">
    <property type="protein sequence ID" value="GLV54130.1"/>
    <property type="molecule type" value="Genomic_DNA"/>
</dbReference>
<feature type="transmembrane region" description="Helical" evidence="7">
    <location>
        <begin position="149"/>
        <end position="176"/>
    </location>
</feature>
<keyword evidence="2 7" id="KW-0813">Transport</keyword>
<feature type="transmembrane region" description="Helical" evidence="7">
    <location>
        <begin position="300"/>
        <end position="323"/>
    </location>
</feature>
<keyword evidence="3" id="KW-1003">Cell membrane</keyword>
<dbReference type="RefSeq" id="WP_338247838.1">
    <property type="nucleotide sequence ID" value="NZ_BSRI01000001.1"/>
</dbReference>
<sequence>MGFLQYLLKRIVTYIVVLFIGITITFFLPRLLPSNPIDNYIAQMQNQAGQTLTPEATQKLRVSLEQLYGLNGNIVTQYLTYLKRIVLNFDFGPSLSSYPRPVSQMIFAALPWTIGLLVSTTIIAWLLGNGIGLVAGYFNNNRAATVLEVVGVVLYPIPYYVMALSVILLLAYVWPIFPLSATFQTAGISFGQISTILYNSALPALTLVLTGFGWNILSMKSLAYATKEEPYAVFARLKGTSDWTRMSSYVFRNAMLPQITSLVLSIGTIFNGALITEMLFSYPGLGLLMRTAAGSGDYNLLYGSITMSIIAVATAGLILDLVYPLFDPRIRYR</sequence>
<dbReference type="InterPro" id="IPR000515">
    <property type="entry name" value="MetI-like"/>
</dbReference>
<evidence type="ECO:0000256" key="4">
    <source>
        <dbReference type="ARBA" id="ARBA00022692"/>
    </source>
</evidence>
<keyword evidence="5 7" id="KW-1133">Transmembrane helix</keyword>
<evidence type="ECO:0000313" key="9">
    <source>
        <dbReference type="EMBL" id="GLV54130.1"/>
    </source>
</evidence>
<evidence type="ECO:0000256" key="3">
    <source>
        <dbReference type="ARBA" id="ARBA00022475"/>
    </source>
</evidence>
<feature type="transmembrane region" description="Helical" evidence="7">
    <location>
        <begin position="12"/>
        <end position="32"/>
    </location>
</feature>
<keyword evidence="6 7" id="KW-0472">Membrane</keyword>
<gene>
    <name evidence="9" type="ORF">KDH_09790</name>
</gene>
<keyword evidence="4 7" id="KW-0812">Transmembrane</keyword>
<comment type="caution">
    <text evidence="9">The sequence shown here is derived from an EMBL/GenBank/DDBJ whole genome shotgun (WGS) entry which is preliminary data.</text>
</comment>
<evidence type="ECO:0000256" key="6">
    <source>
        <dbReference type="ARBA" id="ARBA00023136"/>
    </source>
</evidence>
<dbReference type="PANTHER" id="PTHR30465:SF55">
    <property type="entry name" value="OLIGOPEPTIDE ABC TRANSPORTER, PERMEASE PROTEIN"/>
    <property type="match status" value="1"/>
</dbReference>